<dbReference type="EMBL" id="OU896717">
    <property type="protein sequence ID" value="CAH1118151.1"/>
    <property type="molecule type" value="Genomic_DNA"/>
</dbReference>
<name>A0A9P0DEV7_PHACE</name>
<dbReference type="AlphaFoldDB" id="A0A9P0DEV7"/>
<gene>
    <name evidence="1" type="ORF">PHAECO_LOCUS2459</name>
</gene>
<accession>A0A9P0DEV7</accession>
<keyword evidence="2" id="KW-1185">Reference proteome</keyword>
<protein>
    <submittedName>
        <fullName evidence="1">Uncharacterized protein</fullName>
    </submittedName>
</protein>
<dbReference type="OrthoDB" id="10605552at2759"/>
<dbReference type="Proteomes" id="UP001153737">
    <property type="component" value="Chromosome 11"/>
</dbReference>
<evidence type="ECO:0000313" key="2">
    <source>
        <dbReference type="Proteomes" id="UP001153737"/>
    </source>
</evidence>
<organism evidence="1 2">
    <name type="scientific">Phaedon cochleariae</name>
    <name type="common">Mustard beetle</name>
    <dbReference type="NCBI Taxonomy" id="80249"/>
    <lineage>
        <taxon>Eukaryota</taxon>
        <taxon>Metazoa</taxon>
        <taxon>Ecdysozoa</taxon>
        <taxon>Arthropoda</taxon>
        <taxon>Hexapoda</taxon>
        <taxon>Insecta</taxon>
        <taxon>Pterygota</taxon>
        <taxon>Neoptera</taxon>
        <taxon>Endopterygota</taxon>
        <taxon>Coleoptera</taxon>
        <taxon>Polyphaga</taxon>
        <taxon>Cucujiformia</taxon>
        <taxon>Chrysomeloidea</taxon>
        <taxon>Chrysomelidae</taxon>
        <taxon>Chrysomelinae</taxon>
        <taxon>Chrysomelini</taxon>
        <taxon>Phaedon</taxon>
    </lineage>
</organism>
<proteinExistence type="predicted"/>
<reference evidence="1" key="2">
    <citation type="submission" date="2022-10" db="EMBL/GenBank/DDBJ databases">
        <authorList>
            <consortium name="ENA_rothamsted_submissions"/>
            <consortium name="culmorum"/>
            <person name="King R."/>
        </authorList>
    </citation>
    <scope>NUCLEOTIDE SEQUENCE</scope>
</reference>
<evidence type="ECO:0000313" key="1">
    <source>
        <dbReference type="EMBL" id="CAH1118151.1"/>
    </source>
</evidence>
<sequence length="301" mass="33922">MQGQWKTVFVWLGHQYNTYDPPKADKLGKDTITVSRLASCFPFVVCWFMAKGIGKAYIDVTFLNRATGYEIPPFLLTNMFAGLVPKEPIGEIMMPFVRVYHYFLDTVLHNKKPKSMDKVKKEAETYSNAARSSSFISDEARVFYLIKLGVLKTKDTLDDVFKSIFETGSLIWGDITTASDKNSLNVALKARIKAGNPIPVAKAYELDVYSIVGNDVKNILTTLISDRYVFPFDGIRSSVNCIRAIKRIEAMDDNFEKIKVLLELASLGESLICMMMISCFYTQASYTAAFEACDKFKPTLT</sequence>
<reference evidence="1" key="1">
    <citation type="submission" date="2022-01" db="EMBL/GenBank/DDBJ databases">
        <authorList>
            <person name="King R."/>
        </authorList>
    </citation>
    <scope>NUCLEOTIDE SEQUENCE</scope>
</reference>